<keyword evidence="1" id="KW-0175">Coiled coil</keyword>
<comment type="caution">
    <text evidence="2">The sequence shown here is derived from an EMBL/GenBank/DDBJ whole genome shotgun (WGS) entry which is preliminary data.</text>
</comment>
<keyword evidence="3" id="KW-1185">Reference proteome</keyword>
<evidence type="ECO:0000256" key="1">
    <source>
        <dbReference type="SAM" id="Coils"/>
    </source>
</evidence>
<sequence length="261" mass="29472">MAKKQEVLSLLMSADRSDFDETGVAILDNLIENAQSHSHKELSDSLSNSTSSSPLTSYAAFEQRLAELSHDKLQQGLVEAKGRLRQANQVEAEARTRIRIAQAQERLAASFRGLADESMEALKSKLPRRPIVDDHTTHVDNDPNELGQFLEQHERRAMEESLWQRNSMLLNGAHCFRMSISGFGSDLPQCLRVAQDQLASAQEEVRAAAADISKYERTLEAKQNYEEQLRLREMLDEVMKKHEQFKLAAQHGDWFPSGAKP</sequence>
<evidence type="ECO:0000313" key="3">
    <source>
        <dbReference type="Proteomes" id="UP000277212"/>
    </source>
</evidence>
<dbReference type="Proteomes" id="UP000277212">
    <property type="component" value="Unassembled WGS sequence"/>
</dbReference>
<gene>
    <name evidence="2" type="ORF">CDV36_014355</name>
</gene>
<evidence type="ECO:0000313" key="2">
    <source>
        <dbReference type="EMBL" id="RMJ04978.1"/>
    </source>
</evidence>
<dbReference type="AlphaFoldDB" id="A0A3M2RIE8"/>
<organism evidence="2 3">
    <name type="scientific">Fusarium kuroshium</name>
    <dbReference type="NCBI Taxonomy" id="2010991"/>
    <lineage>
        <taxon>Eukaryota</taxon>
        <taxon>Fungi</taxon>
        <taxon>Dikarya</taxon>
        <taxon>Ascomycota</taxon>
        <taxon>Pezizomycotina</taxon>
        <taxon>Sordariomycetes</taxon>
        <taxon>Hypocreomycetidae</taxon>
        <taxon>Hypocreales</taxon>
        <taxon>Nectriaceae</taxon>
        <taxon>Fusarium</taxon>
        <taxon>Fusarium solani species complex</taxon>
    </lineage>
</organism>
<name>A0A3M2RIE8_9HYPO</name>
<reference evidence="2 3" key="1">
    <citation type="submission" date="2017-06" db="EMBL/GenBank/DDBJ databases">
        <title>Comparative genomic analysis of Ambrosia Fusariam Clade fungi.</title>
        <authorList>
            <person name="Stajich J.E."/>
            <person name="Carrillo J."/>
            <person name="Kijimoto T."/>
            <person name="Eskalen A."/>
            <person name="O'Donnell K."/>
            <person name="Kasson M."/>
        </authorList>
    </citation>
    <scope>NUCLEOTIDE SEQUENCE [LARGE SCALE GENOMIC DNA]</scope>
    <source>
        <strain evidence="2">UCR3666</strain>
    </source>
</reference>
<accession>A0A3M2RIE8</accession>
<dbReference type="EMBL" id="NKUJ01000450">
    <property type="protein sequence ID" value="RMJ04978.1"/>
    <property type="molecule type" value="Genomic_DNA"/>
</dbReference>
<proteinExistence type="predicted"/>
<dbReference type="OrthoDB" id="5095502at2759"/>
<feature type="coiled-coil region" evidence="1">
    <location>
        <begin position="191"/>
        <end position="218"/>
    </location>
</feature>
<protein>
    <submittedName>
        <fullName evidence="2">Uncharacterized protein</fullName>
    </submittedName>
</protein>